<proteinExistence type="inferred from homology"/>
<dbReference type="Proteomes" id="UP001062165">
    <property type="component" value="Chromosome"/>
</dbReference>
<reference evidence="6" key="1">
    <citation type="submission" date="2022-10" db="EMBL/GenBank/DDBJ databases">
        <title>Comparative genomics and taxonomic characterization of three novel marine species of genus Reichenbachiella exhibiting antioxidant and polysaccharide degradation activities.</title>
        <authorList>
            <person name="Muhammad N."/>
            <person name="Lee Y.-J."/>
            <person name="Ko J."/>
            <person name="Kim S.-G."/>
        </authorList>
    </citation>
    <scope>NUCLEOTIDE SEQUENCE</scope>
    <source>
        <strain evidence="6">Wsw4-B4</strain>
    </source>
</reference>
<dbReference type="InterPro" id="IPR002130">
    <property type="entry name" value="Cyclophilin-type_PPIase_dom"/>
</dbReference>
<feature type="chain" id="PRO_5044977778" description="Peptidyl-prolyl cis-trans isomerase" evidence="4">
    <location>
        <begin position="20"/>
        <end position="277"/>
    </location>
</feature>
<feature type="signal peptide" evidence="4">
    <location>
        <begin position="1"/>
        <end position="19"/>
    </location>
</feature>
<dbReference type="RefSeq" id="WP_263052024.1">
    <property type="nucleotide sequence ID" value="NZ_CP106735.1"/>
</dbReference>
<dbReference type="PROSITE" id="PS51257">
    <property type="entry name" value="PROKAR_LIPOPROTEIN"/>
    <property type="match status" value="1"/>
</dbReference>
<dbReference type="SUPFAM" id="SSF50891">
    <property type="entry name" value="Cyclophilin-like"/>
    <property type="match status" value="2"/>
</dbReference>
<dbReference type="GO" id="GO:0016853">
    <property type="term" value="F:isomerase activity"/>
    <property type="evidence" value="ECO:0007669"/>
    <property type="project" value="UniProtKB-KW"/>
</dbReference>
<keyword evidence="2 4" id="KW-0697">Rotamase</keyword>
<evidence type="ECO:0000313" key="6">
    <source>
        <dbReference type="EMBL" id="UXX80294.1"/>
    </source>
</evidence>
<dbReference type="PANTHER" id="PTHR45625:SF4">
    <property type="entry name" value="PEPTIDYLPROLYL ISOMERASE DOMAIN AND WD REPEAT-CONTAINING PROTEIN 1"/>
    <property type="match status" value="1"/>
</dbReference>
<evidence type="ECO:0000256" key="3">
    <source>
        <dbReference type="ARBA" id="ARBA00023235"/>
    </source>
</evidence>
<comment type="catalytic activity">
    <reaction evidence="4">
        <text>[protein]-peptidylproline (omega=180) = [protein]-peptidylproline (omega=0)</text>
        <dbReference type="Rhea" id="RHEA:16237"/>
        <dbReference type="Rhea" id="RHEA-COMP:10747"/>
        <dbReference type="Rhea" id="RHEA-COMP:10748"/>
        <dbReference type="ChEBI" id="CHEBI:83833"/>
        <dbReference type="ChEBI" id="CHEBI:83834"/>
        <dbReference type="EC" id="5.2.1.8"/>
    </reaction>
</comment>
<comment type="similarity">
    <text evidence="1 4">Belongs to the cyclophilin-type PPIase family.</text>
</comment>
<dbReference type="CDD" id="cd00317">
    <property type="entry name" value="cyclophilin"/>
    <property type="match status" value="1"/>
</dbReference>
<evidence type="ECO:0000313" key="7">
    <source>
        <dbReference type="Proteomes" id="UP001062165"/>
    </source>
</evidence>
<name>A0ABY6D2A6_9BACT</name>
<dbReference type="PROSITE" id="PS50072">
    <property type="entry name" value="CSA_PPIASE_2"/>
    <property type="match status" value="1"/>
</dbReference>
<comment type="function">
    <text evidence="4">PPIases accelerate the folding of proteins. It catalyzes the cis-trans isomerization of proline imidic peptide bonds in oligopeptides.</text>
</comment>
<accession>A0ABY6D2A6</accession>
<organism evidence="6 7">
    <name type="scientific">Reichenbachiella carrageenanivorans</name>
    <dbReference type="NCBI Taxonomy" id="2979869"/>
    <lineage>
        <taxon>Bacteria</taxon>
        <taxon>Pseudomonadati</taxon>
        <taxon>Bacteroidota</taxon>
        <taxon>Cytophagia</taxon>
        <taxon>Cytophagales</taxon>
        <taxon>Reichenbachiellaceae</taxon>
        <taxon>Reichenbachiella</taxon>
    </lineage>
</organism>
<dbReference type="PANTHER" id="PTHR45625">
    <property type="entry name" value="PEPTIDYL-PROLYL CIS-TRANS ISOMERASE-RELATED"/>
    <property type="match status" value="1"/>
</dbReference>
<keyword evidence="3 4" id="KW-0413">Isomerase</keyword>
<dbReference type="InterPro" id="IPR044666">
    <property type="entry name" value="Cyclophilin_A-like"/>
</dbReference>
<gene>
    <name evidence="6" type="ORF">N7E81_04165</name>
</gene>
<dbReference type="InterPro" id="IPR020892">
    <property type="entry name" value="Cyclophilin-type_PPIase_CS"/>
</dbReference>
<dbReference type="InterPro" id="IPR029000">
    <property type="entry name" value="Cyclophilin-like_dom_sf"/>
</dbReference>
<sequence length="277" mass="31290">MKKHLLLALTTLIVLSSCAKDKKDAVITIKTSYGDMKVILFEETPKHKANFIKLAEEGQYDSTTFHRIIKEFMIQGGDVDAKNGTRSTKTIPAEIVEGFYHEKGALAAARQGDRVNPEKASSWCQFYLVHGKTFSEAELTVDQRELNQAIGQLMRYASHEDIKDEFAALQEKEDYEAMNQLALEYVDLAEKELNIKLKKSISAERLKLYTEVGGAPHLDGEYTVFGKVVEGLDIVDKIAEVETARGDKPIDAIYISMEVERIPKKKITKLYGYEYPE</sequence>
<dbReference type="Gene3D" id="2.40.100.10">
    <property type="entry name" value="Cyclophilin-like"/>
    <property type="match status" value="2"/>
</dbReference>
<evidence type="ECO:0000259" key="5">
    <source>
        <dbReference type="PROSITE" id="PS50072"/>
    </source>
</evidence>
<dbReference type="PRINTS" id="PR00153">
    <property type="entry name" value="CSAPPISMRASE"/>
</dbReference>
<dbReference type="EMBL" id="CP106735">
    <property type="protein sequence ID" value="UXX80294.1"/>
    <property type="molecule type" value="Genomic_DNA"/>
</dbReference>
<feature type="domain" description="PPIase cyclophilin-type" evidence="5">
    <location>
        <begin position="34"/>
        <end position="256"/>
    </location>
</feature>
<dbReference type="EC" id="5.2.1.8" evidence="4"/>
<dbReference type="Pfam" id="PF00160">
    <property type="entry name" value="Pro_isomerase"/>
    <property type="match status" value="2"/>
</dbReference>
<dbReference type="PROSITE" id="PS00170">
    <property type="entry name" value="CSA_PPIASE_1"/>
    <property type="match status" value="1"/>
</dbReference>
<evidence type="ECO:0000256" key="1">
    <source>
        <dbReference type="ARBA" id="ARBA00007365"/>
    </source>
</evidence>
<keyword evidence="7" id="KW-1185">Reference proteome</keyword>
<evidence type="ECO:0000256" key="2">
    <source>
        <dbReference type="ARBA" id="ARBA00023110"/>
    </source>
</evidence>
<evidence type="ECO:0000256" key="4">
    <source>
        <dbReference type="RuleBase" id="RU363019"/>
    </source>
</evidence>
<keyword evidence="4" id="KW-0732">Signal</keyword>
<protein>
    <recommendedName>
        <fullName evidence="4">Peptidyl-prolyl cis-trans isomerase</fullName>
        <shortName evidence="4">PPIase</shortName>
        <ecNumber evidence="4">5.2.1.8</ecNumber>
    </recommendedName>
</protein>